<evidence type="ECO:0000256" key="1">
    <source>
        <dbReference type="ARBA" id="ARBA00022723"/>
    </source>
</evidence>
<evidence type="ECO:0000259" key="3">
    <source>
        <dbReference type="Pfam" id="PF16746"/>
    </source>
</evidence>
<dbReference type="PANTHER" id="PTHR23180:SF405">
    <property type="entry name" value="ADP-RIBOSYLATION FACTOR GTPASE-ACTIVATING PROTEIN AGD1"/>
    <property type="match status" value="1"/>
</dbReference>
<name>A0A2P5FI49_TREOI</name>
<dbReference type="Gene3D" id="1.20.1270.60">
    <property type="entry name" value="Arfaptin homology (AH) domain/BAR domain"/>
    <property type="match status" value="1"/>
</dbReference>
<evidence type="ECO:0000313" key="4">
    <source>
        <dbReference type="EMBL" id="PON97462.1"/>
    </source>
</evidence>
<dbReference type="InterPro" id="IPR045258">
    <property type="entry name" value="ACAP1/2/3-like"/>
</dbReference>
<dbReference type="GO" id="GO:0005096">
    <property type="term" value="F:GTPase activator activity"/>
    <property type="evidence" value="ECO:0007669"/>
    <property type="project" value="InterPro"/>
</dbReference>
<evidence type="ECO:0000256" key="2">
    <source>
        <dbReference type="ARBA" id="ARBA00022833"/>
    </source>
</evidence>
<organism evidence="4 5">
    <name type="scientific">Trema orientale</name>
    <name type="common">Charcoal tree</name>
    <name type="synonym">Celtis orientalis</name>
    <dbReference type="NCBI Taxonomy" id="63057"/>
    <lineage>
        <taxon>Eukaryota</taxon>
        <taxon>Viridiplantae</taxon>
        <taxon>Streptophyta</taxon>
        <taxon>Embryophyta</taxon>
        <taxon>Tracheophyta</taxon>
        <taxon>Spermatophyta</taxon>
        <taxon>Magnoliopsida</taxon>
        <taxon>eudicotyledons</taxon>
        <taxon>Gunneridae</taxon>
        <taxon>Pentapetalae</taxon>
        <taxon>rosids</taxon>
        <taxon>fabids</taxon>
        <taxon>Rosales</taxon>
        <taxon>Cannabaceae</taxon>
        <taxon>Trema</taxon>
    </lineage>
</organism>
<dbReference type="AlphaFoldDB" id="A0A2P5FI49"/>
<dbReference type="STRING" id="63057.A0A2P5FI49"/>
<keyword evidence="2" id="KW-0862">Zinc</keyword>
<dbReference type="GO" id="GO:0005737">
    <property type="term" value="C:cytoplasm"/>
    <property type="evidence" value="ECO:0007669"/>
    <property type="project" value="InterPro"/>
</dbReference>
<dbReference type="EMBL" id="JXTC01000031">
    <property type="protein sequence ID" value="PON97462.1"/>
    <property type="molecule type" value="Genomic_DNA"/>
</dbReference>
<keyword evidence="5" id="KW-1185">Reference proteome</keyword>
<dbReference type="SUPFAM" id="SSF103657">
    <property type="entry name" value="BAR/IMD domain-like"/>
    <property type="match status" value="1"/>
</dbReference>
<dbReference type="OrthoDB" id="764379at2759"/>
<gene>
    <name evidence="4" type="ORF">TorRG33x02_066640</name>
</gene>
<dbReference type="InParanoid" id="A0A2P5FI49"/>
<dbReference type="Proteomes" id="UP000237000">
    <property type="component" value="Unassembled WGS sequence"/>
</dbReference>
<dbReference type="InterPro" id="IPR027267">
    <property type="entry name" value="AH/BAR_dom_sf"/>
</dbReference>
<dbReference type="InterPro" id="IPR004148">
    <property type="entry name" value="BAR_dom"/>
</dbReference>
<dbReference type="Pfam" id="PF16746">
    <property type="entry name" value="BAR_3"/>
    <property type="match status" value="1"/>
</dbReference>
<accession>A0A2P5FI49</accession>
<dbReference type="GO" id="GO:0046872">
    <property type="term" value="F:metal ion binding"/>
    <property type="evidence" value="ECO:0007669"/>
    <property type="project" value="UniProtKB-KW"/>
</dbReference>
<proteinExistence type="predicted"/>
<sequence length="146" mass="16729">MFFENLDDTPMFRQQIQCLEESSESLRGRCQKFYKGCRKYTEGLEEGYDGDIAFASALETFGGETNDPDFMALGGPVLTRFANALREIGMFKEVLQSQVEHVLNDRLLQFVNVYLHDLKEARKLFEKASVTHDQVGFYSQIPAQLI</sequence>
<evidence type="ECO:0000313" key="5">
    <source>
        <dbReference type="Proteomes" id="UP000237000"/>
    </source>
</evidence>
<reference evidence="5" key="1">
    <citation type="submission" date="2016-06" db="EMBL/GenBank/DDBJ databases">
        <title>Parallel loss of symbiosis genes in relatives of nitrogen-fixing non-legume Parasponia.</title>
        <authorList>
            <person name="Van Velzen R."/>
            <person name="Holmer R."/>
            <person name="Bu F."/>
            <person name="Rutten L."/>
            <person name="Van Zeijl A."/>
            <person name="Liu W."/>
            <person name="Santuari L."/>
            <person name="Cao Q."/>
            <person name="Sharma T."/>
            <person name="Shen D."/>
            <person name="Roswanjaya Y."/>
            <person name="Wardhani T."/>
            <person name="Kalhor M.S."/>
            <person name="Jansen J."/>
            <person name="Van den Hoogen J."/>
            <person name="Gungor B."/>
            <person name="Hartog M."/>
            <person name="Hontelez J."/>
            <person name="Verver J."/>
            <person name="Yang W.-C."/>
            <person name="Schijlen E."/>
            <person name="Repin R."/>
            <person name="Schilthuizen M."/>
            <person name="Schranz E."/>
            <person name="Heidstra R."/>
            <person name="Miyata K."/>
            <person name="Fedorova E."/>
            <person name="Kohlen W."/>
            <person name="Bisseling T."/>
            <person name="Smit S."/>
            <person name="Geurts R."/>
        </authorList>
    </citation>
    <scope>NUCLEOTIDE SEQUENCE [LARGE SCALE GENOMIC DNA]</scope>
    <source>
        <strain evidence="5">cv. RG33-2</strain>
    </source>
</reference>
<keyword evidence="1" id="KW-0479">Metal-binding</keyword>
<comment type="caution">
    <text evidence="4">The sequence shown here is derived from an EMBL/GenBank/DDBJ whole genome shotgun (WGS) entry which is preliminary data.</text>
</comment>
<feature type="domain" description="BAR" evidence="3">
    <location>
        <begin position="2"/>
        <end position="134"/>
    </location>
</feature>
<protein>
    <submittedName>
        <fullName evidence="4">Arfaptin domain/BAR domain containing protein</fullName>
    </submittedName>
</protein>
<dbReference type="PANTHER" id="PTHR23180">
    <property type="entry name" value="CENTAURIN/ARF"/>
    <property type="match status" value="1"/>
</dbReference>